<evidence type="ECO:0000256" key="2">
    <source>
        <dbReference type="ARBA" id="ARBA00022438"/>
    </source>
</evidence>
<evidence type="ECO:0000259" key="5">
    <source>
        <dbReference type="Pfam" id="PF00883"/>
    </source>
</evidence>
<evidence type="ECO:0000256" key="4">
    <source>
        <dbReference type="ARBA" id="ARBA00022801"/>
    </source>
</evidence>
<dbReference type="Pfam" id="PF00883">
    <property type="entry name" value="Peptidase_M17"/>
    <property type="match status" value="1"/>
</dbReference>
<dbReference type="OrthoDB" id="10041421at2759"/>
<keyword evidence="4" id="KW-0378">Hydrolase</keyword>
<dbReference type="PRINTS" id="PR00481">
    <property type="entry name" value="LAMNOPPTDASE"/>
</dbReference>
<accession>A0A7R9LUS3</accession>
<organism evidence="6">
    <name type="scientific">Medioppia subpectinata</name>
    <dbReference type="NCBI Taxonomy" id="1979941"/>
    <lineage>
        <taxon>Eukaryota</taxon>
        <taxon>Metazoa</taxon>
        <taxon>Ecdysozoa</taxon>
        <taxon>Arthropoda</taxon>
        <taxon>Chelicerata</taxon>
        <taxon>Arachnida</taxon>
        <taxon>Acari</taxon>
        <taxon>Acariformes</taxon>
        <taxon>Sarcoptiformes</taxon>
        <taxon>Oribatida</taxon>
        <taxon>Brachypylina</taxon>
        <taxon>Oppioidea</taxon>
        <taxon>Oppiidae</taxon>
        <taxon>Medioppia</taxon>
    </lineage>
</organism>
<evidence type="ECO:0000313" key="7">
    <source>
        <dbReference type="Proteomes" id="UP000759131"/>
    </source>
</evidence>
<dbReference type="EMBL" id="CAJPIZ010043136">
    <property type="protein sequence ID" value="CAG2121947.1"/>
    <property type="molecule type" value="Genomic_DNA"/>
</dbReference>
<keyword evidence="3" id="KW-0645">Protease</keyword>
<dbReference type="Proteomes" id="UP000759131">
    <property type="component" value="Unassembled WGS sequence"/>
</dbReference>
<dbReference type="AlphaFoldDB" id="A0A7R9LUS3"/>
<dbReference type="GO" id="GO:0005737">
    <property type="term" value="C:cytoplasm"/>
    <property type="evidence" value="ECO:0007669"/>
    <property type="project" value="InterPro"/>
</dbReference>
<feature type="non-terminal residue" evidence="6">
    <location>
        <position position="239"/>
    </location>
</feature>
<feature type="non-terminal residue" evidence="6">
    <location>
        <position position="1"/>
    </location>
</feature>
<keyword evidence="7" id="KW-1185">Reference proteome</keyword>
<dbReference type="GO" id="GO:0030145">
    <property type="term" value="F:manganese ion binding"/>
    <property type="evidence" value="ECO:0007669"/>
    <property type="project" value="InterPro"/>
</dbReference>
<dbReference type="GO" id="GO:0070006">
    <property type="term" value="F:metalloaminopeptidase activity"/>
    <property type="evidence" value="ECO:0007669"/>
    <property type="project" value="InterPro"/>
</dbReference>
<evidence type="ECO:0000313" key="6">
    <source>
        <dbReference type="EMBL" id="CAD7648355.1"/>
    </source>
</evidence>
<evidence type="ECO:0000256" key="3">
    <source>
        <dbReference type="ARBA" id="ARBA00022670"/>
    </source>
</evidence>
<dbReference type="PANTHER" id="PTHR11963:SF48">
    <property type="entry name" value="DIPEPTIDASE B, ISOFORM A"/>
    <property type="match status" value="1"/>
</dbReference>
<dbReference type="EMBL" id="OC897711">
    <property type="protein sequence ID" value="CAD7648355.1"/>
    <property type="molecule type" value="Genomic_DNA"/>
</dbReference>
<dbReference type="InterPro" id="IPR000819">
    <property type="entry name" value="Peptidase_M17_C"/>
</dbReference>
<proteinExistence type="inferred from homology"/>
<sequence>DYDDVRRFTEAAVKGVQRALSAGAKKPLVVLPTNSDHLKAFSLYDLATLLGAYSALYVPLEIREAIPLKSKKLDSINFTNFSSDGRTQVAYRLANAIESGRSVARDIGGSDPERMAAPNVATYVQQLFQNSAVKVNIISDGKQIEKDFPCYAAVNRASVERHQARAIFLSYDPPEKVTKTLIFVGKGVTYDTGGADVKAGGHMAGMHRDKCGAAAVAGLFQTVAQLKPKSTRVLGVMAM</sequence>
<dbReference type="Gene3D" id="3.40.630.10">
    <property type="entry name" value="Zn peptidases"/>
    <property type="match status" value="1"/>
</dbReference>
<dbReference type="InterPro" id="IPR011356">
    <property type="entry name" value="Leucine_aapep/pepB"/>
</dbReference>
<protein>
    <recommendedName>
        <fullName evidence="5">Cytosol aminopeptidase domain-containing protein</fullName>
    </recommendedName>
</protein>
<gene>
    <name evidence="6" type="ORF">OSB1V03_LOCUS21893</name>
</gene>
<name>A0A7R9LUS3_9ACAR</name>
<dbReference type="SUPFAM" id="SSF53187">
    <property type="entry name" value="Zn-dependent exopeptidases"/>
    <property type="match status" value="1"/>
</dbReference>
<evidence type="ECO:0000256" key="1">
    <source>
        <dbReference type="ARBA" id="ARBA00009528"/>
    </source>
</evidence>
<dbReference type="GO" id="GO:0006508">
    <property type="term" value="P:proteolysis"/>
    <property type="evidence" value="ECO:0007669"/>
    <property type="project" value="UniProtKB-KW"/>
</dbReference>
<keyword evidence="2" id="KW-0031">Aminopeptidase</keyword>
<dbReference type="PANTHER" id="PTHR11963">
    <property type="entry name" value="LEUCINE AMINOPEPTIDASE-RELATED"/>
    <property type="match status" value="1"/>
</dbReference>
<reference evidence="6" key="1">
    <citation type="submission" date="2020-11" db="EMBL/GenBank/DDBJ databases">
        <authorList>
            <person name="Tran Van P."/>
        </authorList>
    </citation>
    <scope>NUCLEOTIDE SEQUENCE</scope>
</reference>
<comment type="similarity">
    <text evidence="1">Belongs to the peptidase M17 family.</text>
</comment>
<feature type="domain" description="Cytosol aminopeptidase" evidence="5">
    <location>
        <begin position="103"/>
        <end position="238"/>
    </location>
</feature>